<dbReference type="SUPFAM" id="SSF48264">
    <property type="entry name" value="Cytochrome P450"/>
    <property type="match status" value="1"/>
</dbReference>
<evidence type="ECO:0000256" key="4">
    <source>
        <dbReference type="ARBA" id="ARBA00010617"/>
    </source>
</evidence>
<dbReference type="PANTHER" id="PTHR24292">
    <property type="entry name" value="CYTOCHROME P450"/>
    <property type="match status" value="1"/>
</dbReference>
<organism evidence="13 14">
    <name type="scientific">Phlebotomus papatasi</name>
    <name type="common">Sandfly</name>
    <dbReference type="NCBI Taxonomy" id="29031"/>
    <lineage>
        <taxon>Eukaryota</taxon>
        <taxon>Metazoa</taxon>
        <taxon>Ecdysozoa</taxon>
        <taxon>Arthropoda</taxon>
        <taxon>Hexapoda</taxon>
        <taxon>Insecta</taxon>
        <taxon>Pterygota</taxon>
        <taxon>Neoptera</taxon>
        <taxon>Endopterygota</taxon>
        <taxon>Diptera</taxon>
        <taxon>Nematocera</taxon>
        <taxon>Psychodoidea</taxon>
        <taxon>Psychodidae</taxon>
        <taxon>Phlebotomus</taxon>
        <taxon>Phlebotomus</taxon>
    </lineage>
</organism>
<keyword evidence="11" id="KW-0503">Monooxygenase</keyword>
<keyword evidence="12" id="KW-0472">Membrane</keyword>
<keyword evidence="14" id="KW-1185">Reference proteome</keyword>
<dbReference type="Gene3D" id="1.10.630.10">
    <property type="entry name" value="Cytochrome P450"/>
    <property type="match status" value="1"/>
</dbReference>
<dbReference type="GO" id="GO:0004497">
    <property type="term" value="F:monooxygenase activity"/>
    <property type="evidence" value="ECO:0007669"/>
    <property type="project" value="UniProtKB-KW"/>
</dbReference>
<dbReference type="VEuPathDB" id="VectorBase:PPAI006649"/>
<evidence type="ECO:0000256" key="2">
    <source>
        <dbReference type="ARBA" id="ARBA00004174"/>
    </source>
</evidence>
<comment type="subcellular location">
    <subcellularLocation>
        <location evidence="3">Endoplasmic reticulum membrane</location>
        <topology evidence="3">Peripheral membrane protein</topology>
    </subcellularLocation>
    <subcellularLocation>
        <location evidence="2">Microsome membrane</location>
        <topology evidence="2">Peripheral membrane protein</topology>
    </subcellularLocation>
</comment>
<dbReference type="InterPro" id="IPR036396">
    <property type="entry name" value="Cyt_P450_sf"/>
</dbReference>
<evidence type="ECO:0000313" key="13">
    <source>
        <dbReference type="EnsemblMetazoa" id="PPAI006649-PA"/>
    </source>
</evidence>
<dbReference type="GO" id="GO:0005506">
    <property type="term" value="F:iron ion binding"/>
    <property type="evidence" value="ECO:0007669"/>
    <property type="project" value="InterPro"/>
</dbReference>
<evidence type="ECO:0000256" key="1">
    <source>
        <dbReference type="ARBA" id="ARBA00001971"/>
    </source>
</evidence>
<evidence type="ECO:0000256" key="11">
    <source>
        <dbReference type="ARBA" id="ARBA00023033"/>
    </source>
</evidence>
<keyword evidence="7" id="KW-0256">Endoplasmic reticulum</keyword>
<dbReference type="EMBL" id="AJVK01058504">
    <property type="status" value="NOT_ANNOTATED_CDS"/>
    <property type="molecule type" value="Genomic_DNA"/>
</dbReference>
<evidence type="ECO:0000256" key="9">
    <source>
        <dbReference type="ARBA" id="ARBA00023002"/>
    </source>
</evidence>
<comment type="cofactor">
    <cofactor evidence="1">
        <name>heme</name>
        <dbReference type="ChEBI" id="CHEBI:30413"/>
    </cofactor>
</comment>
<dbReference type="InterPro" id="IPR050476">
    <property type="entry name" value="Insect_CytP450_Detox"/>
</dbReference>
<evidence type="ECO:0000256" key="8">
    <source>
        <dbReference type="ARBA" id="ARBA00022848"/>
    </source>
</evidence>
<accession>A0A1B0DF41</accession>
<reference evidence="13" key="1">
    <citation type="submission" date="2022-08" db="UniProtKB">
        <authorList>
            <consortium name="EnsemblMetazoa"/>
        </authorList>
    </citation>
    <scope>IDENTIFICATION</scope>
    <source>
        <strain evidence="13">Israel</strain>
    </source>
</reference>
<evidence type="ECO:0000313" key="14">
    <source>
        <dbReference type="Proteomes" id="UP000092462"/>
    </source>
</evidence>
<dbReference type="Pfam" id="PF00067">
    <property type="entry name" value="p450"/>
    <property type="match status" value="1"/>
</dbReference>
<keyword evidence="9" id="KW-0560">Oxidoreductase</keyword>
<dbReference type="Proteomes" id="UP000092462">
    <property type="component" value="Unassembled WGS sequence"/>
</dbReference>
<name>A0A1B0DF41_PHLPP</name>
<evidence type="ECO:0000256" key="3">
    <source>
        <dbReference type="ARBA" id="ARBA00004406"/>
    </source>
</evidence>
<evidence type="ECO:0000256" key="6">
    <source>
        <dbReference type="ARBA" id="ARBA00022723"/>
    </source>
</evidence>
<dbReference type="AlphaFoldDB" id="A0A1B0DF41"/>
<proteinExistence type="inferred from homology"/>
<dbReference type="PANTHER" id="PTHR24292:SF104">
    <property type="entry name" value="CYTOCHROME P450 308A1-RELATED"/>
    <property type="match status" value="1"/>
</dbReference>
<keyword evidence="10" id="KW-0408">Iron</keyword>
<protein>
    <submittedName>
        <fullName evidence="13">Uncharacterized protein</fullName>
    </submittedName>
</protein>
<keyword evidence="5" id="KW-0349">Heme</keyword>
<dbReference type="GO" id="GO:0020037">
    <property type="term" value="F:heme binding"/>
    <property type="evidence" value="ECO:0007669"/>
    <property type="project" value="InterPro"/>
</dbReference>
<comment type="similarity">
    <text evidence="4">Belongs to the cytochrome P450 family.</text>
</comment>
<keyword evidence="8" id="KW-0492">Microsome</keyword>
<evidence type="ECO:0000256" key="12">
    <source>
        <dbReference type="ARBA" id="ARBA00023136"/>
    </source>
</evidence>
<keyword evidence="6" id="KW-0479">Metal-binding</keyword>
<dbReference type="EnsemblMetazoa" id="PPAI006649-RA">
    <property type="protein sequence ID" value="PPAI006649-PA"/>
    <property type="gene ID" value="PPAI006649"/>
</dbReference>
<evidence type="ECO:0000256" key="10">
    <source>
        <dbReference type="ARBA" id="ARBA00023004"/>
    </source>
</evidence>
<dbReference type="InterPro" id="IPR001128">
    <property type="entry name" value="Cyt_P450"/>
</dbReference>
<sequence>MLSAKFTTENVASCAFSLEANSFDDPKSEFRTMGKKIFQPSFWMGIKFMIIFLLPYLAKIFSVQLLSKEVAQWARKLIRENVKSRQNRKLPNEDMVQIMLSFQDKHNLTQDQVAGHAMSFFVDGYETSSSVLAFALWQVARHRDIQDKLHENMYKTLCNAQIAGTEGAISSTAWNTNSHSNLRYTPIRIVHALFKELERSVH</sequence>
<dbReference type="GO" id="GO:0005789">
    <property type="term" value="C:endoplasmic reticulum membrane"/>
    <property type="evidence" value="ECO:0007669"/>
    <property type="project" value="UniProtKB-SubCell"/>
</dbReference>
<evidence type="ECO:0000256" key="5">
    <source>
        <dbReference type="ARBA" id="ARBA00022617"/>
    </source>
</evidence>
<evidence type="ECO:0000256" key="7">
    <source>
        <dbReference type="ARBA" id="ARBA00022824"/>
    </source>
</evidence>
<dbReference type="GO" id="GO:0016705">
    <property type="term" value="F:oxidoreductase activity, acting on paired donors, with incorporation or reduction of molecular oxygen"/>
    <property type="evidence" value="ECO:0007669"/>
    <property type="project" value="InterPro"/>
</dbReference>
<dbReference type="VEuPathDB" id="VectorBase:PPAPM1_011551"/>